<sequence length="85" mass="9522">MPRPICVQCGVEMRPTENGVFVCVHDDDGEPYEVWSGDKFGCPRCDGEVVVGFGKKAVSSHFKEGFEEWVLQSDVAVKRWDGERA</sequence>
<protein>
    <submittedName>
        <fullName evidence="1">Uncharacterized protein</fullName>
    </submittedName>
</protein>
<reference evidence="1" key="1">
    <citation type="journal article" date="2015" name="Nature">
        <title>Complex archaea that bridge the gap between prokaryotes and eukaryotes.</title>
        <authorList>
            <person name="Spang A."/>
            <person name="Saw J.H."/>
            <person name="Jorgensen S.L."/>
            <person name="Zaremba-Niedzwiedzka K."/>
            <person name="Martijn J."/>
            <person name="Lind A.E."/>
            <person name="van Eijk R."/>
            <person name="Schleper C."/>
            <person name="Guy L."/>
            <person name="Ettema T.J."/>
        </authorList>
    </citation>
    <scope>NUCLEOTIDE SEQUENCE</scope>
</reference>
<accession>A0A0F9KQE9</accession>
<name>A0A0F9KQE9_9ZZZZ</name>
<evidence type="ECO:0000313" key="1">
    <source>
        <dbReference type="EMBL" id="KKM84399.1"/>
    </source>
</evidence>
<gene>
    <name evidence="1" type="ORF">LCGC14_1299600</name>
</gene>
<organism evidence="1">
    <name type="scientific">marine sediment metagenome</name>
    <dbReference type="NCBI Taxonomy" id="412755"/>
    <lineage>
        <taxon>unclassified sequences</taxon>
        <taxon>metagenomes</taxon>
        <taxon>ecological metagenomes</taxon>
    </lineage>
</organism>
<comment type="caution">
    <text evidence="1">The sequence shown here is derived from an EMBL/GenBank/DDBJ whole genome shotgun (WGS) entry which is preliminary data.</text>
</comment>
<dbReference type="AlphaFoldDB" id="A0A0F9KQE9"/>
<proteinExistence type="predicted"/>
<dbReference type="EMBL" id="LAZR01007573">
    <property type="protein sequence ID" value="KKM84399.1"/>
    <property type="molecule type" value="Genomic_DNA"/>
</dbReference>